<sequence length="265" mass="31782">MEMRIINYFLLSVFYFIFSENVFANNLIEENDYCLFKDFFYGENYKINVLLKTNDCRNDNNSDSMLELLYKDKVIGQTRRAFPKIKLNQDYMFEGERDIRLNNEMLEIEIAQPNRVMAKAYSFIFLFNLHGNNIDFYDYKISDLCYIPQEEKCPRSNLVKEDKNIHKVAKEFFYNVSLFDFDSDEAYKKIYDMWQGVGNDSKIKSDKSYLYRTPNKVTNMYLVKGDNITILDEKKDSYGEKWYFINYKGKKEINMWIKADSVDLN</sequence>
<evidence type="ECO:0000313" key="2">
    <source>
        <dbReference type="EMBL" id="PHO19543.1"/>
    </source>
</evidence>
<dbReference type="EMBL" id="CP012959">
    <property type="protein sequence ID" value="AMQ93850.1"/>
    <property type="molecule type" value="Genomic_DNA"/>
</dbReference>
<dbReference type="KEGG" id="aact:ACT75_04580"/>
<name>A0AAC8XXX8_AGGAC</name>
<dbReference type="Proteomes" id="UP000226080">
    <property type="component" value="Unassembled WGS sequence"/>
</dbReference>
<protein>
    <recommendedName>
        <fullName evidence="5">GW domain-containing protein</fullName>
    </recommendedName>
</protein>
<gene>
    <name evidence="1" type="ORF">ACT75_04580</name>
    <name evidence="2" type="ORF">CQR80_11720</name>
</gene>
<organism evidence="1 3">
    <name type="scientific">Aggregatibacter actinomycetemcomitans</name>
    <name type="common">Actinobacillus actinomycetemcomitans</name>
    <name type="synonym">Haemophilus actinomycetemcomitans</name>
    <dbReference type="NCBI Taxonomy" id="714"/>
    <lineage>
        <taxon>Bacteria</taxon>
        <taxon>Pseudomonadati</taxon>
        <taxon>Pseudomonadota</taxon>
        <taxon>Gammaproteobacteria</taxon>
        <taxon>Pasteurellales</taxon>
        <taxon>Pasteurellaceae</taxon>
        <taxon>Aggregatibacter</taxon>
    </lineage>
</organism>
<reference evidence="1 3" key="1">
    <citation type="submission" date="2015-10" db="EMBL/GenBank/DDBJ databases">
        <title>Tn-seq of a polymicrobial infection.</title>
        <authorList>
            <person name="Stacy A."/>
            <person name="Rumbaugh K.P."/>
            <person name="Whiteley M."/>
        </authorList>
    </citation>
    <scope>NUCLEOTIDE SEQUENCE [LARGE SCALE GENOMIC DNA]</scope>
    <source>
        <strain evidence="1 3">624</strain>
    </source>
</reference>
<dbReference type="RefSeq" id="WP_005593842.1">
    <property type="nucleotide sequence ID" value="NZ_CP012959.1"/>
</dbReference>
<dbReference type="AlphaFoldDB" id="A0AAC8XXX8"/>
<reference evidence="2 4" key="2">
    <citation type="submission" date="2017-10" db="EMBL/GenBank/DDBJ databases">
        <title>Draft genome sequences of Aggregatibacter actinomycetemcomitans strains 310a and 310b.</title>
        <authorList>
            <person name="May A.C."/>
            <person name="Ohta H."/>
            <person name="Maeda H."/>
            <person name="Kokeguchi S."/>
            <person name="Cugini C."/>
        </authorList>
    </citation>
    <scope>NUCLEOTIDE SEQUENCE [LARGE SCALE GENOMIC DNA]</scope>
    <source>
        <strain evidence="2 4">310b</strain>
    </source>
</reference>
<proteinExistence type="predicted"/>
<accession>A0AAC8XXX8</accession>
<evidence type="ECO:0000313" key="1">
    <source>
        <dbReference type="EMBL" id="AMQ93850.1"/>
    </source>
</evidence>
<evidence type="ECO:0000313" key="3">
    <source>
        <dbReference type="Proteomes" id="UP000072236"/>
    </source>
</evidence>
<dbReference type="EMBL" id="PCGW01000037">
    <property type="protein sequence ID" value="PHO19543.1"/>
    <property type="molecule type" value="Genomic_DNA"/>
</dbReference>
<evidence type="ECO:0000313" key="4">
    <source>
        <dbReference type="Proteomes" id="UP000226080"/>
    </source>
</evidence>
<keyword evidence="4" id="KW-1185">Reference proteome</keyword>
<dbReference type="Proteomes" id="UP000072236">
    <property type="component" value="Chromosome"/>
</dbReference>
<evidence type="ECO:0008006" key="5">
    <source>
        <dbReference type="Google" id="ProtNLM"/>
    </source>
</evidence>